<dbReference type="GO" id="GO:0006226">
    <property type="term" value="P:dUMP biosynthetic process"/>
    <property type="evidence" value="ECO:0007669"/>
    <property type="project" value="UniProtKB-UniRule"/>
</dbReference>
<accession>A0A3Q2YZH1</accession>
<dbReference type="OMA" id="LICARSG"/>
<protein>
    <recommendedName>
        <fullName evidence="5">Deoxyuridine 5'-triphosphate nucleotidohydrolase</fullName>
        <shortName evidence="5">dUTPase</shortName>
        <ecNumber evidence="5">3.6.1.23</ecNumber>
    </recommendedName>
    <alternativeName>
        <fullName evidence="5">dUTP pyrophosphatase</fullName>
    </alternativeName>
</protein>
<comment type="catalytic activity">
    <reaction evidence="5">
        <text>dUTP + H2O = dUMP + diphosphate + H(+)</text>
        <dbReference type="Rhea" id="RHEA:10248"/>
        <dbReference type="ChEBI" id="CHEBI:15377"/>
        <dbReference type="ChEBI" id="CHEBI:15378"/>
        <dbReference type="ChEBI" id="CHEBI:33019"/>
        <dbReference type="ChEBI" id="CHEBI:61555"/>
        <dbReference type="ChEBI" id="CHEBI:246422"/>
        <dbReference type="EC" id="3.6.1.23"/>
    </reaction>
</comment>
<feature type="domain" description="dUTPase-like" evidence="7">
    <location>
        <begin position="10"/>
        <end position="107"/>
    </location>
</feature>
<dbReference type="InterPro" id="IPR036157">
    <property type="entry name" value="dUTPase-like_sf"/>
</dbReference>
<dbReference type="GO" id="GO:0004170">
    <property type="term" value="F:dUTP diphosphatase activity"/>
    <property type="evidence" value="ECO:0007669"/>
    <property type="project" value="UniProtKB-UniRule"/>
</dbReference>
<evidence type="ECO:0000256" key="4">
    <source>
        <dbReference type="ARBA" id="ARBA00023080"/>
    </source>
</evidence>
<dbReference type="InterPro" id="IPR029054">
    <property type="entry name" value="dUTPase-like"/>
</dbReference>
<evidence type="ECO:0000259" key="7">
    <source>
        <dbReference type="Pfam" id="PF00692"/>
    </source>
</evidence>
<feature type="region of interest" description="Disordered" evidence="6">
    <location>
        <begin position="99"/>
        <end position="131"/>
    </location>
</feature>
<dbReference type="InterPro" id="IPR033704">
    <property type="entry name" value="dUTPase_trimeric"/>
</dbReference>
<evidence type="ECO:0000256" key="2">
    <source>
        <dbReference type="ARBA" id="ARBA00006581"/>
    </source>
</evidence>
<dbReference type="PANTHER" id="PTHR11241">
    <property type="entry name" value="DEOXYURIDINE 5'-TRIPHOSPHATE NUCLEOTIDOHYDROLASE"/>
    <property type="match status" value="1"/>
</dbReference>
<keyword evidence="4 5" id="KW-0546">Nucleotide metabolism</keyword>
<sequence>SRAYEYCEIQIVKTGLGLQCPRGTYGHILPRSGLSLKGLTIQAGVIDADYQGELRVVCKLFAEQPLVLEKGSKIAQLVIKPCNMTAVQEIPKPVIQTVRSSKGFGSTDKPGSGTSWKTPPVIPITKDSHGR</sequence>
<dbReference type="STRING" id="109280.ENSHCOP00000024462"/>
<evidence type="ECO:0000256" key="6">
    <source>
        <dbReference type="SAM" id="MobiDB-lite"/>
    </source>
</evidence>
<organism evidence="8 9">
    <name type="scientific">Hippocampus comes</name>
    <name type="common">Tiger tail seahorse</name>
    <dbReference type="NCBI Taxonomy" id="109280"/>
    <lineage>
        <taxon>Eukaryota</taxon>
        <taxon>Metazoa</taxon>
        <taxon>Chordata</taxon>
        <taxon>Craniata</taxon>
        <taxon>Vertebrata</taxon>
        <taxon>Euteleostomi</taxon>
        <taxon>Actinopterygii</taxon>
        <taxon>Neopterygii</taxon>
        <taxon>Teleostei</taxon>
        <taxon>Neoteleostei</taxon>
        <taxon>Acanthomorphata</taxon>
        <taxon>Syngnathiaria</taxon>
        <taxon>Syngnathiformes</taxon>
        <taxon>Syngnathoidei</taxon>
        <taxon>Syngnathidae</taxon>
        <taxon>Hippocampus</taxon>
    </lineage>
</organism>
<name>A0A3Q2YZH1_HIPCM</name>
<dbReference type="AlphaFoldDB" id="A0A3Q2YZH1"/>
<reference evidence="8" key="2">
    <citation type="submission" date="2025-09" db="UniProtKB">
        <authorList>
            <consortium name="Ensembl"/>
        </authorList>
    </citation>
    <scope>IDENTIFICATION</scope>
</reference>
<proteinExistence type="inferred from homology"/>
<dbReference type="Ensembl" id="ENSHCOT00000017669.1">
    <property type="protein sequence ID" value="ENSHCOP00000024462.1"/>
    <property type="gene ID" value="ENSHCOG00000013817.1"/>
</dbReference>
<keyword evidence="3 5" id="KW-0378">Hydrolase</keyword>
<evidence type="ECO:0000313" key="9">
    <source>
        <dbReference type="Proteomes" id="UP000264820"/>
    </source>
</evidence>
<evidence type="ECO:0000313" key="8">
    <source>
        <dbReference type="Ensembl" id="ENSHCOP00000024462.1"/>
    </source>
</evidence>
<dbReference type="Pfam" id="PF00692">
    <property type="entry name" value="dUTPase"/>
    <property type="match status" value="1"/>
</dbReference>
<dbReference type="EC" id="3.6.1.23" evidence="5"/>
<dbReference type="PANTHER" id="PTHR11241:SF0">
    <property type="entry name" value="DEOXYURIDINE 5'-TRIPHOSPHATE NUCLEOTIDOHYDROLASE"/>
    <property type="match status" value="1"/>
</dbReference>
<dbReference type="Proteomes" id="UP000264820">
    <property type="component" value="Unplaced"/>
</dbReference>
<reference evidence="8" key="1">
    <citation type="submission" date="2025-08" db="UniProtKB">
        <authorList>
            <consortium name="Ensembl"/>
        </authorList>
    </citation>
    <scope>IDENTIFICATION</scope>
</reference>
<dbReference type="Gene3D" id="2.70.40.10">
    <property type="match status" value="1"/>
</dbReference>
<keyword evidence="9" id="KW-1185">Reference proteome</keyword>
<dbReference type="UniPathway" id="UPA00610">
    <property type="reaction ID" value="UER00666"/>
</dbReference>
<comment type="similarity">
    <text evidence="2 5">Belongs to the dUTPase family.</text>
</comment>
<evidence type="ECO:0000256" key="5">
    <source>
        <dbReference type="RuleBase" id="RU367024"/>
    </source>
</evidence>
<dbReference type="InterPro" id="IPR008181">
    <property type="entry name" value="dUTPase"/>
</dbReference>
<evidence type="ECO:0000256" key="3">
    <source>
        <dbReference type="ARBA" id="ARBA00022801"/>
    </source>
</evidence>
<dbReference type="CDD" id="cd07557">
    <property type="entry name" value="trimeric_dUTPase"/>
    <property type="match status" value="1"/>
</dbReference>
<keyword evidence="5" id="KW-0460">Magnesium</keyword>
<dbReference type="GO" id="GO:0046081">
    <property type="term" value="P:dUTP catabolic process"/>
    <property type="evidence" value="ECO:0007669"/>
    <property type="project" value="UniProtKB-UniRule"/>
</dbReference>
<dbReference type="SUPFAM" id="SSF51283">
    <property type="entry name" value="dUTPase-like"/>
    <property type="match status" value="1"/>
</dbReference>
<dbReference type="GO" id="GO:0000287">
    <property type="term" value="F:magnesium ion binding"/>
    <property type="evidence" value="ECO:0007669"/>
    <property type="project" value="UniProtKB-UniRule"/>
</dbReference>
<evidence type="ECO:0000256" key="1">
    <source>
        <dbReference type="ARBA" id="ARBA00005142"/>
    </source>
</evidence>
<comment type="function">
    <text evidence="5">Involved in nucleotide metabolism via production of dUMP, the immediate precursor of thymidine nucleotides, and decreases the intracellular concentration of dUTP so that uracil cannot be incorporated into DNA.</text>
</comment>
<comment type="cofactor">
    <cofactor evidence="5">
        <name>Mg(2+)</name>
        <dbReference type="ChEBI" id="CHEBI:18420"/>
    </cofactor>
</comment>
<keyword evidence="5" id="KW-0479">Metal-binding</keyword>
<dbReference type="GeneTree" id="ENSGT01030000236420"/>
<comment type="pathway">
    <text evidence="1 5">Pyrimidine metabolism; dUMP biosynthesis; dUMP from dCTP (dUTP route): step 2/2.</text>
</comment>